<dbReference type="EMBL" id="JAFBEB010000016">
    <property type="protein sequence ID" value="MBM7591843.1"/>
    <property type="molecule type" value="Genomic_DNA"/>
</dbReference>
<name>A0A939BTT3_9BACL</name>
<gene>
    <name evidence="1" type="ORF">JOD01_003495</name>
</gene>
<dbReference type="Proteomes" id="UP000717624">
    <property type="component" value="Unassembled WGS sequence"/>
</dbReference>
<keyword evidence="2" id="KW-1185">Reference proteome</keyword>
<evidence type="ECO:0000313" key="1">
    <source>
        <dbReference type="EMBL" id="MBM7591843.1"/>
    </source>
</evidence>
<proteinExistence type="predicted"/>
<organism evidence="1 2">
    <name type="scientific">Brevibacillus fulvus</name>
    <dbReference type="NCBI Taxonomy" id="1125967"/>
    <lineage>
        <taxon>Bacteria</taxon>
        <taxon>Bacillati</taxon>
        <taxon>Bacillota</taxon>
        <taxon>Bacilli</taxon>
        <taxon>Bacillales</taxon>
        <taxon>Paenibacillaceae</taxon>
        <taxon>Brevibacillus</taxon>
    </lineage>
</organism>
<accession>A0A939BTT3</accession>
<comment type="caution">
    <text evidence="1">The sequence shown here is derived from an EMBL/GenBank/DDBJ whole genome shotgun (WGS) entry which is preliminary data.</text>
</comment>
<evidence type="ECO:0000313" key="2">
    <source>
        <dbReference type="Proteomes" id="UP000717624"/>
    </source>
</evidence>
<dbReference type="GO" id="GO:0003677">
    <property type="term" value="F:DNA binding"/>
    <property type="evidence" value="ECO:0007669"/>
    <property type="project" value="InterPro"/>
</dbReference>
<sequence length="77" mass="8992">MRTMFRYLAEEGLIDANPFDNVKPVEENDNEIQIMSVEQLKRLLAAPNQRRYSGFRDYVIMNVLLDGFLRINDALSL</sequence>
<reference evidence="1" key="1">
    <citation type="submission" date="2021-01" db="EMBL/GenBank/DDBJ databases">
        <title>Genomic Encyclopedia of Type Strains, Phase IV (KMG-IV): sequencing the most valuable type-strain genomes for metagenomic binning, comparative biology and taxonomic classification.</title>
        <authorList>
            <person name="Goeker M."/>
        </authorList>
    </citation>
    <scope>NUCLEOTIDE SEQUENCE</scope>
    <source>
        <strain evidence="1">DSM 25523</strain>
    </source>
</reference>
<dbReference type="RefSeq" id="WP_239565549.1">
    <property type="nucleotide sequence ID" value="NZ_BAABIN010000017.1"/>
</dbReference>
<protein>
    <submittedName>
        <fullName evidence="1">Site-specific recombinase XerD</fullName>
    </submittedName>
</protein>
<dbReference type="InterPro" id="IPR011010">
    <property type="entry name" value="DNA_brk_join_enz"/>
</dbReference>
<dbReference type="SUPFAM" id="SSF56349">
    <property type="entry name" value="DNA breaking-rejoining enzymes"/>
    <property type="match status" value="1"/>
</dbReference>
<dbReference type="AlphaFoldDB" id="A0A939BTT3"/>